<proteinExistence type="inferred from homology"/>
<keyword evidence="3 7" id="KW-0812">Transmembrane</keyword>
<dbReference type="RefSeq" id="XP_018280016.1">
    <property type="nucleotide sequence ID" value="XM_018426563.1"/>
</dbReference>
<keyword evidence="5 7" id="KW-1133">Transmembrane helix</keyword>
<dbReference type="InterPro" id="IPR007599">
    <property type="entry name" value="DER1"/>
</dbReference>
<dbReference type="GO" id="GO:0006950">
    <property type="term" value="P:response to stress"/>
    <property type="evidence" value="ECO:0007669"/>
    <property type="project" value="UniProtKB-ARBA"/>
</dbReference>
<sequence>MDASNVRFLPVTGFLLASTAVVTLPVLLHYISGSDIALDWTSVLRGSSVWTPFTTFFYGGGGMPLLFDAFNLYRTSTALEQNYRQDTAAYAWSLTVVAALILVTCVTNNTDSKALNQVPVFKFPILFRAFLTALVYMWARENPTAKVNIFGLISIPTRLYPFVLIALDLIQRGPAGALLSIMGIVTGHFWWFTTAYLPLHAPIHLRCRNPLSVPQWYRAMFQRRLSSPRTVSGGAGVTAHGPRERFRNANDAVRHRWGSGQRLGAD</sequence>
<dbReference type="EMBL" id="KQ087194">
    <property type="protein sequence ID" value="KLT43525.1"/>
    <property type="molecule type" value="Genomic_DNA"/>
</dbReference>
<evidence type="ECO:0000256" key="6">
    <source>
        <dbReference type="ARBA" id="ARBA00023136"/>
    </source>
</evidence>
<gene>
    <name evidence="8" type="ORF">CC85DRAFT_327256</name>
</gene>
<feature type="transmembrane region" description="Helical" evidence="7">
    <location>
        <begin position="120"/>
        <end position="139"/>
    </location>
</feature>
<accession>A0A0J0XR22</accession>
<evidence type="ECO:0000256" key="5">
    <source>
        <dbReference type="ARBA" id="ARBA00022989"/>
    </source>
</evidence>
<comment type="subcellular location">
    <subcellularLocation>
        <location evidence="1 7">Endoplasmic reticulum membrane</location>
        <topology evidence="1 7">Multi-pass membrane protein</topology>
    </subcellularLocation>
</comment>
<evidence type="ECO:0000256" key="2">
    <source>
        <dbReference type="ARBA" id="ARBA00008917"/>
    </source>
</evidence>
<comment type="similarity">
    <text evidence="2 7">Belongs to the derlin family.</text>
</comment>
<comment type="function">
    <text evidence="7">May be involved in the degradation of misfolded endoplasmic reticulum (ER) luminal proteins.</text>
</comment>
<evidence type="ECO:0000256" key="7">
    <source>
        <dbReference type="RuleBase" id="RU363059"/>
    </source>
</evidence>
<organism evidence="8 9">
    <name type="scientific">Cutaneotrichosporon oleaginosum</name>
    <dbReference type="NCBI Taxonomy" id="879819"/>
    <lineage>
        <taxon>Eukaryota</taxon>
        <taxon>Fungi</taxon>
        <taxon>Dikarya</taxon>
        <taxon>Basidiomycota</taxon>
        <taxon>Agaricomycotina</taxon>
        <taxon>Tremellomycetes</taxon>
        <taxon>Trichosporonales</taxon>
        <taxon>Trichosporonaceae</taxon>
        <taxon>Cutaneotrichosporon</taxon>
    </lineage>
</organism>
<dbReference type="SUPFAM" id="SSF144091">
    <property type="entry name" value="Rhomboid-like"/>
    <property type="match status" value="1"/>
</dbReference>
<dbReference type="Pfam" id="PF04511">
    <property type="entry name" value="DER1"/>
    <property type="match status" value="1"/>
</dbReference>
<feature type="transmembrane region" description="Helical" evidence="7">
    <location>
        <begin position="177"/>
        <end position="199"/>
    </location>
</feature>
<feature type="transmembrane region" description="Helical" evidence="7">
    <location>
        <begin position="87"/>
        <end position="108"/>
    </location>
</feature>
<reference evidence="8 9" key="1">
    <citation type="submission" date="2015-03" db="EMBL/GenBank/DDBJ databases">
        <title>Genomics and transcriptomics of the oil-accumulating basidiomycete yeast T. oleaginosus allow insights into substrate utilization and the diverse evolutionary trajectories of mating systems in fungi.</title>
        <authorList>
            <consortium name="DOE Joint Genome Institute"/>
            <person name="Kourist R."/>
            <person name="Kracht O."/>
            <person name="Bracharz F."/>
            <person name="Lipzen A."/>
            <person name="Nolan M."/>
            <person name="Ohm R."/>
            <person name="Grigoriev I."/>
            <person name="Sun S."/>
            <person name="Heitman J."/>
            <person name="Bruck T."/>
            <person name="Nowrousian M."/>
        </authorList>
    </citation>
    <scope>NUCLEOTIDE SEQUENCE [LARGE SCALE GENOMIC DNA]</scope>
    <source>
        <strain evidence="8 9">IBC0246</strain>
    </source>
</reference>
<keyword evidence="9" id="KW-1185">Reference proteome</keyword>
<dbReference type="OrthoDB" id="1716531at2759"/>
<dbReference type="PANTHER" id="PTHR11009">
    <property type="entry name" value="DER1-LIKE PROTEIN, DERLIN"/>
    <property type="match status" value="1"/>
</dbReference>
<comment type="caution">
    <text evidence="7">Lacks conserved residue(s) required for the propagation of feature annotation.</text>
</comment>
<evidence type="ECO:0000313" key="8">
    <source>
        <dbReference type="EMBL" id="KLT43525.1"/>
    </source>
</evidence>
<feature type="transmembrane region" description="Helical" evidence="7">
    <location>
        <begin position="145"/>
        <end position="170"/>
    </location>
</feature>
<evidence type="ECO:0000256" key="3">
    <source>
        <dbReference type="ARBA" id="ARBA00022692"/>
    </source>
</evidence>
<feature type="transmembrane region" description="Helical" evidence="7">
    <location>
        <begin position="49"/>
        <end position="67"/>
    </location>
</feature>
<evidence type="ECO:0000313" key="9">
    <source>
        <dbReference type="Proteomes" id="UP000053611"/>
    </source>
</evidence>
<keyword evidence="4 7" id="KW-0256">Endoplasmic reticulum</keyword>
<dbReference type="GeneID" id="28987166"/>
<evidence type="ECO:0000256" key="1">
    <source>
        <dbReference type="ARBA" id="ARBA00004477"/>
    </source>
</evidence>
<protein>
    <recommendedName>
        <fullName evidence="7">Derlin</fullName>
    </recommendedName>
</protein>
<dbReference type="Proteomes" id="UP000053611">
    <property type="component" value="Unassembled WGS sequence"/>
</dbReference>
<dbReference type="GO" id="GO:0005789">
    <property type="term" value="C:endoplasmic reticulum membrane"/>
    <property type="evidence" value="ECO:0007669"/>
    <property type="project" value="UniProtKB-SubCell"/>
</dbReference>
<dbReference type="InterPro" id="IPR035952">
    <property type="entry name" value="Rhomboid-like_sf"/>
</dbReference>
<name>A0A0J0XR22_9TREE</name>
<feature type="transmembrane region" description="Helical" evidence="7">
    <location>
        <begin position="6"/>
        <end position="28"/>
    </location>
</feature>
<dbReference type="STRING" id="879819.A0A0J0XR22"/>
<dbReference type="AlphaFoldDB" id="A0A0J0XR22"/>
<keyword evidence="6 7" id="KW-0472">Membrane</keyword>
<evidence type="ECO:0000256" key="4">
    <source>
        <dbReference type="ARBA" id="ARBA00022824"/>
    </source>
</evidence>